<accession>A0A0K8W4K5</accession>
<feature type="compositionally biased region" description="Basic and acidic residues" evidence="9">
    <location>
        <begin position="336"/>
        <end position="349"/>
    </location>
</feature>
<keyword evidence="2" id="KW-0479">Metal-binding</keyword>
<proteinExistence type="predicted"/>
<dbReference type="PROSITE" id="PS50157">
    <property type="entry name" value="ZINC_FINGER_C2H2_2"/>
    <property type="match status" value="7"/>
</dbReference>
<evidence type="ECO:0000256" key="4">
    <source>
        <dbReference type="ARBA" id="ARBA00022833"/>
    </source>
</evidence>
<feature type="domain" description="C2H2-type" evidence="10">
    <location>
        <begin position="173"/>
        <end position="201"/>
    </location>
</feature>
<comment type="subcellular location">
    <subcellularLocation>
        <location evidence="1">Nucleus</location>
    </subcellularLocation>
</comment>
<evidence type="ECO:0000256" key="3">
    <source>
        <dbReference type="ARBA" id="ARBA00022771"/>
    </source>
</evidence>
<dbReference type="SUPFAM" id="SSF57667">
    <property type="entry name" value="beta-beta-alpha zinc fingers"/>
    <property type="match status" value="4"/>
</dbReference>
<feature type="compositionally biased region" description="Basic residues" evidence="9">
    <location>
        <begin position="354"/>
        <end position="368"/>
    </location>
</feature>
<evidence type="ECO:0000256" key="2">
    <source>
        <dbReference type="ARBA" id="ARBA00022723"/>
    </source>
</evidence>
<dbReference type="PROSITE" id="PS00028">
    <property type="entry name" value="ZINC_FINGER_C2H2_1"/>
    <property type="match status" value="7"/>
</dbReference>
<organism evidence="11">
    <name type="scientific">Bactrocera latifrons</name>
    <name type="common">Malaysian fruit fly</name>
    <name type="synonym">Chaetodacus latifrons</name>
    <dbReference type="NCBI Taxonomy" id="174628"/>
    <lineage>
        <taxon>Eukaryota</taxon>
        <taxon>Metazoa</taxon>
        <taxon>Ecdysozoa</taxon>
        <taxon>Arthropoda</taxon>
        <taxon>Hexapoda</taxon>
        <taxon>Insecta</taxon>
        <taxon>Pterygota</taxon>
        <taxon>Neoptera</taxon>
        <taxon>Endopterygota</taxon>
        <taxon>Diptera</taxon>
        <taxon>Brachycera</taxon>
        <taxon>Muscomorpha</taxon>
        <taxon>Tephritoidea</taxon>
        <taxon>Tephritidae</taxon>
        <taxon>Bactrocera</taxon>
        <taxon>Bactrocera</taxon>
    </lineage>
</organism>
<gene>
    <name evidence="11" type="primary">ZNF648_3</name>
    <name evidence="11" type="ORF">c0_g1_i1</name>
</gene>
<feature type="domain" description="C2H2-type" evidence="10">
    <location>
        <begin position="316"/>
        <end position="346"/>
    </location>
</feature>
<dbReference type="InterPro" id="IPR036236">
    <property type="entry name" value="Znf_C2H2_sf"/>
</dbReference>
<dbReference type="Pfam" id="PF00096">
    <property type="entry name" value="zf-C2H2"/>
    <property type="match status" value="3"/>
</dbReference>
<sequence length="448" mass="52159">MKNKKTIVATLMQSFVFDIRNKTREIQIRRQNKYINDLGKFAKMTPGNKANSDSDLESVISFQDVPKSRRNSTGPKYVCSIEGCGKSFKRLDHLDRHEYHHTGIKKHYCIYDGCDKVYSILTHLKRHLRTTHERVGPPVKNVPCQIPGCLKMFQSEANMYRHIREVHENPKIYPCSFCSEKFTQKLKLRRHEIQTHTGEYPYVCEKCSRGFYQQWEHERHIPSCKVYICANCNLKFDKWTKYLKHCKEKQHGRKYYQCEHCERVYGKPSELQKHIAAKHMDEEKKMNFKCHSCERSYAYERNLKQHIRIAHGGKRFECVHPGCERVFSSGQNLAKHLERDHSASTERKSVVSKQNKKPNIKGTRKKRKDAGQSIMSNLSKFSGIAVDKSFDVLLKEREDIALDIAADVLAKDQSESDESEDNLPLSQLTQVNKDDGLENLMTAVLADI</sequence>
<dbReference type="Gene3D" id="3.30.160.60">
    <property type="entry name" value="Classic Zinc Finger"/>
    <property type="match status" value="7"/>
</dbReference>
<keyword evidence="3 8" id="KW-0863">Zinc-finger</keyword>
<dbReference type="PANTHER" id="PTHR46179">
    <property type="entry name" value="ZINC FINGER PROTEIN"/>
    <property type="match status" value="1"/>
</dbReference>
<name>A0A0K8W4K5_BACLA</name>
<feature type="domain" description="C2H2-type" evidence="10">
    <location>
        <begin position="142"/>
        <end position="172"/>
    </location>
</feature>
<keyword evidence="7" id="KW-0539">Nucleus</keyword>
<dbReference type="AlphaFoldDB" id="A0A0K8W4K5"/>
<dbReference type="SMART" id="SM00355">
    <property type="entry name" value="ZnF_C2H2"/>
    <property type="match status" value="9"/>
</dbReference>
<dbReference type="GO" id="GO:0006357">
    <property type="term" value="P:regulation of transcription by RNA polymerase II"/>
    <property type="evidence" value="ECO:0007669"/>
    <property type="project" value="TreeGrafter"/>
</dbReference>
<dbReference type="InterPro" id="IPR051061">
    <property type="entry name" value="Zinc_finger_trans_reg"/>
</dbReference>
<evidence type="ECO:0000256" key="9">
    <source>
        <dbReference type="SAM" id="MobiDB-lite"/>
    </source>
</evidence>
<evidence type="ECO:0000256" key="6">
    <source>
        <dbReference type="ARBA" id="ARBA00023163"/>
    </source>
</evidence>
<evidence type="ECO:0000259" key="10">
    <source>
        <dbReference type="PROSITE" id="PS50157"/>
    </source>
</evidence>
<dbReference type="GO" id="GO:0005634">
    <property type="term" value="C:nucleus"/>
    <property type="evidence" value="ECO:0007669"/>
    <property type="project" value="UniProtKB-SubCell"/>
</dbReference>
<feature type="region of interest" description="Disordered" evidence="9">
    <location>
        <begin position="336"/>
        <end position="372"/>
    </location>
</feature>
<feature type="domain" description="C2H2-type" evidence="10">
    <location>
        <begin position="107"/>
        <end position="137"/>
    </location>
</feature>
<dbReference type="PANTHER" id="PTHR46179:SF13">
    <property type="entry name" value="C2H2-TYPE DOMAIN-CONTAINING PROTEIN"/>
    <property type="match status" value="1"/>
</dbReference>
<feature type="domain" description="C2H2-type" evidence="10">
    <location>
        <begin position="256"/>
        <end position="284"/>
    </location>
</feature>
<evidence type="ECO:0000256" key="7">
    <source>
        <dbReference type="ARBA" id="ARBA00023242"/>
    </source>
</evidence>
<feature type="domain" description="C2H2-type" evidence="10">
    <location>
        <begin position="77"/>
        <end position="106"/>
    </location>
</feature>
<reference evidence="11" key="1">
    <citation type="submission" date="2015-06" db="EMBL/GenBank/DDBJ databases">
        <authorList>
            <person name="Hoefler B.C."/>
            <person name="Straight P.D."/>
        </authorList>
    </citation>
    <scope>NUCLEOTIDE SEQUENCE</scope>
</reference>
<dbReference type="GO" id="GO:0008270">
    <property type="term" value="F:zinc ion binding"/>
    <property type="evidence" value="ECO:0007669"/>
    <property type="project" value="UniProtKB-KW"/>
</dbReference>
<evidence type="ECO:0000256" key="5">
    <source>
        <dbReference type="ARBA" id="ARBA00023015"/>
    </source>
</evidence>
<keyword evidence="6" id="KW-0804">Transcription</keyword>
<feature type="domain" description="C2H2-type" evidence="10">
    <location>
        <begin position="288"/>
        <end position="316"/>
    </location>
</feature>
<keyword evidence="4" id="KW-0862">Zinc</keyword>
<evidence type="ECO:0000256" key="8">
    <source>
        <dbReference type="PROSITE-ProRule" id="PRU00042"/>
    </source>
</evidence>
<dbReference type="OrthoDB" id="2687452at2759"/>
<dbReference type="InterPro" id="IPR013087">
    <property type="entry name" value="Znf_C2H2_type"/>
</dbReference>
<protein>
    <submittedName>
        <fullName evidence="11">Zinc finger protein 648</fullName>
    </submittedName>
</protein>
<dbReference type="EMBL" id="GDHF01006171">
    <property type="protein sequence ID" value="JAI46143.1"/>
    <property type="molecule type" value="Transcribed_RNA"/>
</dbReference>
<evidence type="ECO:0000256" key="1">
    <source>
        <dbReference type="ARBA" id="ARBA00004123"/>
    </source>
</evidence>
<evidence type="ECO:0000313" key="11">
    <source>
        <dbReference type="EMBL" id="JAI46143.1"/>
    </source>
</evidence>
<keyword evidence="5" id="KW-0805">Transcription regulation</keyword>